<evidence type="ECO:0000259" key="2">
    <source>
        <dbReference type="Pfam" id="PF12728"/>
    </source>
</evidence>
<comment type="caution">
    <text evidence="4">The sequence shown here is derived from an EMBL/GenBank/DDBJ whole genome shotgun (WGS) entry which is preliminary data.</text>
</comment>
<gene>
    <name evidence="4" type="ORF">DW054_16130</name>
</gene>
<organism evidence="4 5">
    <name type="scientific">Dorea formicigenerans</name>
    <dbReference type="NCBI Taxonomy" id="39486"/>
    <lineage>
        <taxon>Bacteria</taxon>
        <taxon>Bacillati</taxon>
        <taxon>Bacillota</taxon>
        <taxon>Clostridia</taxon>
        <taxon>Lachnospirales</taxon>
        <taxon>Lachnospiraceae</taxon>
        <taxon>Dorea</taxon>
    </lineage>
</organism>
<dbReference type="InterPro" id="IPR040819">
    <property type="entry name" value="Rol_Rep_N"/>
</dbReference>
<dbReference type="InterPro" id="IPR041657">
    <property type="entry name" value="HTH_17"/>
</dbReference>
<protein>
    <submittedName>
        <fullName evidence="4">Helix-turn-helix domain-containing protein</fullName>
    </submittedName>
</protein>
<dbReference type="EMBL" id="QRNS01000055">
    <property type="protein sequence ID" value="RHK59474.1"/>
    <property type="molecule type" value="Genomic_DNA"/>
</dbReference>
<evidence type="ECO:0000259" key="1">
    <source>
        <dbReference type="Pfam" id="PF02486"/>
    </source>
</evidence>
<evidence type="ECO:0000259" key="3">
    <source>
        <dbReference type="Pfam" id="PF18106"/>
    </source>
</evidence>
<dbReference type="InterPro" id="IPR038148">
    <property type="entry name" value="Tn1545/Tn916_Xis"/>
</dbReference>
<name>A0A415H169_9FIRM</name>
<dbReference type="Proteomes" id="UP000284152">
    <property type="component" value="Unassembled WGS sequence"/>
</dbReference>
<dbReference type="InterPro" id="IPR003491">
    <property type="entry name" value="REP-like_C"/>
</dbReference>
<feature type="domain" description="Replication initiation protein-like C-terminal" evidence="1">
    <location>
        <begin position="126"/>
        <end position="330"/>
    </location>
</feature>
<dbReference type="AlphaFoldDB" id="A0A415H169"/>
<evidence type="ECO:0000313" key="4">
    <source>
        <dbReference type="EMBL" id="RHK59474.1"/>
    </source>
</evidence>
<feature type="domain" description="Helix-turn-helix" evidence="2">
    <location>
        <begin position="374"/>
        <end position="422"/>
    </location>
</feature>
<dbReference type="NCBIfam" id="TIGR01764">
    <property type="entry name" value="excise"/>
    <property type="match status" value="1"/>
</dbReference>
<proteinExistence type="predicted"/>
<dbReference type="Pfam" id="PF02486">
    <property type="entry name" value="Rep_trans"/>
    <property type="match status" value="1"/>
</dbReference>
<dbReference type="GO" id="GO:0003677">
    <property type="term" value="F:DNA binding"/>
    <property type="evidence" value="ECO:0007669"/>
    <property type="project" value="InterPro"/>
</dbReference>
<reference evidence="4 5" key="1">
    <citation type="submission" date="2018-08" db="EMBL/GenBank/DDBJ databases">
        <title>A genome reference for cultivated species of the human gut microbiota.</title>
        <authorList>
            <person name="Zou Y."/>
            <person name="Xue W."/>
            <person name="Luo G."/>
        </authorList>
    </citation>
    <scope>NUCLEOTIDE SEQUENCE [LARGE SCALE GENOMIC DNA]</scope>
    <source>
        <strain evidence="4 5">AF42-21</strain>
    </source>
</reference>
<feature type="domain" description="Rolling Circle replication initiation protein N-terminal" evidence="3">
    <location>
        <begin position="27"/>
        <end position="120"/>
    </location>
</feature>
<sequence>MMITEVMKIQNPYTNRGVTRQKEDLTALIDWCQITVKGVDVFIIIEDILRIPLSFMELHGKEKGIAGHELIARFDNIKILKPTGNAQYEGFQILMSGSGCRNYENFLMMNKETWFDFLERVCRYPVNFPRIDLAIDDTKPYLSIPELIRLKNEGLISSQLRDTAENRSDRLKEDEIEAQGKTLYLGSKHSDFRITFYEKGYEQAEKFGKELNPDWNRYELRFRHKKAVRLVEELLKDRDVARIALSVLNEKVRFLQKPENSTVTRKRLYPTYPPWEELMQDVGKIKLTMNPEKKTLERTWQWLNVAVSPSLKLMDKIGKLDNRDYIRQLIERGQMNEEQQRIYEDYKKSFLLREEERRIFDRTYTENDTDKESLTVNEASEYTGIGRNNLRKLITWQKIPVIRIGNKILIRSEVLDQFLKKNEGHNLKNKYEVIAV</sequence>
<dbReference type="Pfam" id="PF18106">
    <property type="entry name" value="Rol_Rep_N"/>
    <property type="match status" value="1"/>
</dbReference>
<accession>A0A415H169</accession>
<dbReference type="Gene3D" id="3.90.105.50">
    <property type="match status" value="1"/>
</dbReference>
<dbReference type="InterPro" id="IPR010093">
    <property type="entry name" value="SinI_DNA-bd"/>
</dbReference>
<dbReference type="Pfam" id="PF12728">
    <property type="entry name" value="HTH_17"/>
    <property type="match status" value="1"/>
</dbReference>
<evidence type="ECO:0000313" key="5">
    <source>
        <dbReference type="Proteomes" id="UP000284152"/>
    </source>
</evidence>